<dbReference type="Pfam" id="PF13585">
    <property type="entry name" value="CHU_C"/>
    <property type="match status" value="1"/>
</dbReference>
<dbReference type="CDD" id="cd00146">
    <property type="entry name" value="PKD"/>
    <property type="match status" value="1"/>
</dbReference>
<dbReference type="OrthoDB" id="9765926at2"/>
<dbReference type="Proteomes" id="UP000290889">
    <property type="component" value="Chromosome"/>
</dbReference>
<dbReference type="Gene3D" id="2.60.120.380">
    <property type="match status" value="1"/>
</dbReference>
<evidence type="ECO:0000313" key="2">
    <source>
        <dbReference type="EMBL" id="QBA64752.1"/>
    </source>
</evidence>
<name>A0A411EAK9_9FLAO</name>
<keyword evidence="3" id="KW-1185">Reference proteome</keyword>
<proteinExistence type="predicted"/>
<dbReference type="NCBIfam" id="TIGR04131">
    <property type="entry name" value="Bac_Flav_CTERM"/>
    <property type="match status" value="1"/>
</dbReference>
<feature type="signal peptide" evidence="1">
    <location>
        <begin position="1"/>
        <end position="23"/>
    </location>
</feature>
<feature type="chain" id="PRO_5019466071" evidence="1">
    <location>
        <begin position="24"/>
        <end position="601"/>
    </location>
</feature>
<dbReference type="InterPro" id="IPR026341">
    <property type="entry name" value="T9SS_type_B"/>
</dbReference>
<accession>A0A411EAK9</accession>
<dbReference type="AlphaFoldDB" id="A0A411EAK9"/>
<reference evidence="2 3" key="1">
    <citation type="submission" date="2019-01" db="EMBL/GenBank/DDBJ databases">
        <title>Muriicola soli sp. nov., isolated from soil.</title>
        <authorList>
            <person name="Kang H.J."/>
            <person name="Kim S.B."/>
        </authorList>
    </citation>
    <scope>NUCLEOTIDE SEQUENCE [LARGE SCALE GENOMIC DNA]</scope>
    <source>
        <strain evidence="2 3">MMS17-SY002</strain>
    </source>
</reference>
<keyword evidence="1" id="KW-0732">Signal</keyword>
<sequence>MRIPQGLLCIFFVLMLNGMSAQVADDCLNAIPICNNTPVNGGTSGYGTDDFNNAPNSGCLEPTVTGFIESNSAWYRFRTGATGQLGFNISFDTSEDWDFALYRTSDCSALGDPIRCNFFDNGDEDAYMGVGEDPTGNTANLQYEDWIQVAPGEDYYLLINNFSNSNSGFSIQFSGQIFETNPNDALDCSIINNLLGAPIAACDNETITLDATTTNALAYTWYNDTGSGYQIIAGETAATLSVTTSAMYRVQVSMPAPPDIISDVQVAFSVAPVSHPVADEALCVENGTFDLEIKDAEALGPQDPATHLVSYHSSFSDANNGINPLPKLYTLSSGNETIYVRISSLENPRCYDATEQFNLQGVVTPELTFADEIFICENTTGELIGEMFPNAQYTYNWDSGETTPEITVTQPGNYTLTVTNTTAGLNCSASRTVSVTVSQPPVISEVLIDDLQTVNTVEIVNNVPGNFEYQLDTGPFQSSPVFTEVSPGMHTVTINDLNGCGTVTDNIIVVGFATFFTPNGDGSNDFWQIIGIETLREPVVQIFDRYGKLLTVMEEDYLGWDGTYNGAPVPSTDYWFKVSFLDDNNQRVEARYINNHFSLRR</sequence>
<dbReference type="SUPFAM" id="SSF49299">
    <property type="entry name" value="PKD domain"/>
    <property type="match status" value="1"/>
</dbReference>
<protein>
    <submittedName>
        <fullName evidence="2">T9SS type B sorting domain-containing protein</fullName>
    </submittedName>
</protein>
<dbReference type="KEGG" id="mur:EQY75_09570"/>
<dbReference type="EMBL" id="CP035544">
    <property type="protein sequence ID" value="QBA64752.1"/>
    <property type="molecule type" value="Genomic_DNA"/>
</dbReference>
<organism evidence="2 3">
    <name type="scientific">Muriicola soli</name>
    <dbReference type="NCBI Taxonomy" id="2507538"/>
    <lineage>
        <taxon>Bacteria</taxon>
        <taxon>Pseudomonadati</taxon>
        <taxon>Bacteroidota</taxon>
        <taxon>Flavobacteriia</taxon>
        <taxon>Flavobacteriales</taxon>
        <taxon>Flavobacteriaceae</taxon>
        <taxon>Muriicola</taxon>
    </lineage>
</organism>
<dbReference type="InterPro" id="IPR035986">
    <property type="entry name" value="PKD_dom_sf"/>
</dbReference>
<evidence type="ECO:0000313" key="3">
    <source>
        <dbReference type="Proteomes" id="UP000290889"/>
    </source>
</evidence>
<gene>
    <name evidence="2" type="ORF">EQY75_09570</name>
</gene>
<dbReference type="RefSeq" id="WP_129605370.1">
    <property type="nucleotide sequence ID" value="NZ_CP035544.1"/>
</dbReference>
<evidence type="ECO:0000256" key="1">
    <source>
        <dbReference type="SAM" id="SignalP"/>
    </source>
</evidence>